<evidence type="ECO:0000256" key="19">
    <source>
        <dbReference type="ARBA" id="ARBA00069281"/>
    </source>
</evidence>
<feature type="binding site" evidence="21">
    <location>
        <position position="812"/>
    </location>
    <ligand>
        <name>ATP</name>
        <dbReference type="ChEBI" id="CHEBI:30616"/>
    </ligand>
</feature>
<comment type="function">
    <text evidence="18">Serine/threonine-protein kinase that phosphorylates histone H3 at 'Thr-3' (H3T3ph) during mitosis. May act through H3T3ph to both position and modulate activation of AURKB and other components of the chromosomal passenger complex (CPC) at centromeres to ensure proper chromatid cohesion, metaphase alignment and normal progression through the cell cycle.</text>
</comment>
<evidence type="ECO:0000256" key="1">
    <source>
        <dbReference type="ARBA" id="ARBA00001946"/>
    </source>
</evidence>
<feature type="compositionally biased region" description="Low complexity" evidence="22">
    <location>
        <begin position="36"/>
        <end position="46"/>
    </location>
</feature>
<feature type="compositionally biased region" description="Polar residues" evidence="22">
    <location>
        <begin position="136"/>
        <end position="147"/>
    </location>
</feature>
<dbReference type="FunFam" id="1.10.510.10:FF:000401">
    <property type="entry name" value="serine/threonine-protein kinase haspin"/>
    <property type="match status" value="1"/>
</dbReference>
<feature type="domain" description="Protein kinase" evidence="23">
    <location>
        <begin position="784"/>
        <end position="1098"/>
    </location>
</feature>
<evidence type="ECO:0000256" key="22">
    <source>
        <dbReference type="SAM" id="MobiDB-lite"/>
    </source>
</evidence>
<evidence type="ECO:0000256" key="6">
    <source>
        <dbReference type="ARBA" id="ARBA00022454"/>
    </source>
</evidence>
<comment type="subcellular location">
    <subcellularLocation>
        <location evidence="4">Chromosome</location>
    </subcellularLocation>
    <subcellularLocation>
        <location evidence="3">Cytoplasm</location>
        <location evidence="3">Cytoskeleton</location>
        <location evidence="3">Spindle</location>
    </subcellularLocation>
    <subcellularLocation>
        <location evidence="2">Nucleus</location>
    </subcellularLocation>
</comment>
<sequence length="1098" mass="123711">MSVFGQGKPAYLKTYGKQKRRVEQWFSPDMRKKAFSFSSTPSSDQSIPELTSKKRKTTNKKSTASTSSRTLRMAKKKAMEALKELESDEESIIIPGTACRRKPSTKLIKKTVVTSRSSNEEHVRQHPVRMRKKQPLLSNSENESDSFVTKNKYSNTFRKRPSNGKHIKHRESVGLPHVDRFVTHRKRVLRVQSEKHTFEQSLEISSNILNTSKDSISGVPPFSHYVTNCRQPTTQQESHRHSGSVLREVSLNDIEERMMSCKRPLLSSTPSLVSKRTLHCLEPSISEISSFSCDELDKPPPLKESMANDLMRKPRKHGTLQESKRRAKHTPKAKTVHQKEEYTEYVNTQSKLKLDVDHTCSSTEFVSTQPYIKQLKKRRVIMLEEPDVLDMHSSDNEKQEVEKRFSPRLEAGSVTSEIVMPSCHAKETCHMSSDYAMSDSSTQAPRLSSSVSPSSALTVSSLSAPPIYEVSSSLQTQIDRLKVECLSSCLTVCLQRLDLSPICQIHQETIEIHKAQIAHSLSSESKKGPNSRNLNFPCLRDTESGEQSSVSEFQTEGLVKQMSASFMLTATSPAPIKASSKMPLAKENSGLCTSRKVCVSGLNSSRWSRRGVSERNKRQRQNETRTKPGDCSSNDLLHTGVDSYMGESAWLQSSKVIELPKTPLRVELLNLSSFLTTFTPDSLTTQTWGRLKAALSIHKKKTAFPTPRKLALSNLKCPDLADISLDLFGTQASNHVSSHPRQSSIASTSMLSFNEDISDAEKVYQECHQEGPVCFEDCIPPESMEHCIKIGEGTFGEVFSMVNKAFQTVALKIIPVEGHQKVNGEPQKNFGEILHEIIISKELSALNSKDHNKTNGFIGLINLHCVRGCYPSALLKAWDKFDQEKGSENDRPDFFGKEQLFLILEFEFGGSDLENMNGKLTSMAQAKSLLHQVAAALAVAEEALCFEHRDLHWGNILVKNTKEKHNQFILNGSVHSIETRGVHVNIIDYSLSRLEIDGLTVSCDIANEEELFMGQGDYQFEIYRLMKKENNNCWTDYNPHSNVLWLHYLADKLLTMKYRNKSQTSQQKALKSSLKSFHSEILNYHSAKDVLLHSTLFQ</sequence>
<feature type="compositionally biased region" description="Low complexity" evidence="22">
    <location>
        <begin position="60"/>
        <end position="70"/>
    </location>
</feature>
<dbReference type="PROSITE" id="PS50011">
    <property type="entry name" value="PROTEIN_KINASE_DOM"/>
    <property type="match status" value="1"/>
</dbReference>
<evidence type="ECO:0000259" key="23">
    <source>
        <dbReference type="PROSITE" id="PS50011"/>
    </source>
</evidence>
<dbReference type="Proteomes" id="UP000824219">
    <property type="component" value="Linkage Group LG29"/>
</dbReference>
<dbReference type="GO" id="GO:0072354">
    <property type="term" value="F:histone H3T3 kinase activity"/>
    <property type="evidence" value="ECO:0007669"/>
    <property type="project" value="TreeGrafter"/>
</dbReference>
<evidence type="ECO:0000256" key="13">
    <source>
        <dbReference type="ARBA" id="ARBA00022840"/>
    </source>
</evidence>
<feature type="region of interest" description="Disordered" evidence="22">
    <location>
        <begin position="34"/>
        <end position="72"/>
    </location>
</feature>
<dbReference type="AlphaFoldDB" id="A0A9D3N0I0"/>
<dbReference type="InterPro" id="IPR000719">
    <property type="entry name" value="Prot_kinase_dom"/>
</dbReference>
<evidence type="ECO:0000256" key="17">
    <source>
        <dbReference type="ARBA" id="ARBA00048679"/>
    </source>
</evidence>
<evidence type="ECO:0000256" key="3">
    <source>
        <dbReference type="ARBA" id="ARBA00004186"/>
    </source>
</evidence>
<dbReference type="FunFam" id="3.30.200.20:FF:000409">
    <property type="entry name" value="serine/threonine-protein kinase haspin"/>
    <property type="match status" value="1"/>
</dbReference>
<comment type="cofactor">
    <cofactor evidence="1">
        <name>Mg(2+)</name>
        <dbReference type="ChEBI" id="CHEBI:18420"/>
    </cofactor>
</comment>
<dbReference type="InterPro" id="IPR017441">
    <property type="entry name" value="Protein_kinase_ATP_BS"/>
</dbReference>
<dbReference type="SUPFAM" id="SSF56112">
    <property type="entry name" value="Protein kinase-like (PK-like)"/>
    <property type="match status" value="1"/>
</dbReference>
<dbReference type="Pfam" id="PF12330">
    <property type="entry name" value="Haspin_kinase"/>
    <property type="match status" value="1"/>
</dbReference>
<comment type="catalytic activity">
    <reaction evidence="16">
        <text>L-threonyl-[protein] + ATP = O-phospho-L-threonyl-[protein] + ADP + H(+)</text>
        <dbReference type="Rhea" id="RHEA:46608"/>
        <dbReference type="Rhea" id="RHEA-COMP:11060"/>
        <dbReference type="Rhea" id="RHEA-COMP:11605"/>
        <dbReference type="ChEBI" id="CHEBI:15378"/>
        <dbReference type="ChEBI" id="CHEBI:30013"/>
        <dbReference type="ChEBI" id="CHEBI:30616"/>
        <dbReference type="ChEBI" id="CHEBI:61977"/>
        <dbReference type="ChEBI" id="CHEBI:456216"/>
        <dbReference type="EC" id="2.7.11.1"/>
    </reaction>
</comment>
<keyword evidence="10" id="KW-0808">Transferase</keyword>
<organism evidence="24 25">
    <name type="scientific">Hemibagrus wyckioides</name>
    <dbReference type="NCBI Taxonomy" id="337641"/>
    <lineage>
        <taxon>Eukaryota</taxon>
        <taxon>Metazoa</taxon>
        <taxon>Chordata</taxon>
        <taxon>Craniata</taxon>
        <taxon>Vertebrata</taxon>
        <taxon>Euteleostomi</taxon>
        <taxon>Actinopterygii</taxon>
        <taxon>Neopterygii</taxon>
        <taxon>Teleostei</taxon>
        <taxon>Ostariophysi</taxon>
        <taxon>Siluriformes</taxon>
        <taxon>Bagridae</taxon>
        <taxon>Hemibagrus</taxon>
    </lineage>
</organism>
<keyword evidence="12" id="KW-0418">Kinase</keyword>
<evidence type="ECO:0000256" key="7">
    <source>
        <dbReference type="ARBA" id="ARBA00022490"/>
    </source>
</evidence>
<dbReference type="GO" id="GO:0005634">
    <property type="term" value="C:nucleus"/>
    <property type="evidence" value="ECO:0007669"/>
    <property type="project" value="UniProtKB-SubCell"/>
</dbReference>
<evidence type="ECO:0000256" key="11">
    <source>
        <dbReference type="ARBA" id="ARBA00022741"/>
    </source>
</evidence>
<evidence type="ECO:0000256" key="9">
    <source>
        <dbReference type="ARBA" id="ARBA00022553"/>
    </source>
</evidence>
<dbReference type="GO" id="GO:0005819">
    <property type="term" value="C:spindle"/>
    <property type="evidence" value="ECO:0007669"/>
    <property type="project" value="UniProtKB-SubCell"/>
</dbReference>
<evidence type="ECO:0000256" key="15">
    <source>
        <dbReference type="ARBA" id="ARBA00023242"/>
    </source>
</evidence>
<accession>A0A9D3N0I0</accession>
<keyword evidence="14" id="KW-0206">Cytoskeleton</keyword>
<feature type="compositionally biased region" description="Basic residues" evidence="22">
    <location>
        <begin position="325"/>
        <end position="336"/>
    </location>
</feature>
<dbReference type="InterPro" id="IPR011009">
    <property type="entry name" value="Kinase-like_dom_sf"/>
</dbReference>
<dbReference type="SMART" id="SM00220">
    <property type="entry name" value="S_TKc"/>
    <property type="match status" value="1"/>
</dbReference>
<evidence type="ECO:0000256" key="14">
    <source>
        <dbReference type="ARBA" id="ARBA00023212"/>
    </source>
</evidence>
<keyword evidence="25" id="KW-1185">Reference proteome</keyword>
<evidence type="ECO:0000256" key="5">
    <source>
        <dbReference type="ARBA" id="ARBA00012513"/>
    </source>
</evidence>
<evidence type="ECO:0000256" key="21">
    <source>
        <dbReference type="PROSITE-ProRule" id="PRU10141"/>
    </source>
</evidence>
<evidence type="ECO:0000256" key="4">
    <source>
        <dbReference type="ARBA" id="ARBA00004286"/>
    </source>
</evidence>
<name>A0A9D3N0I0_9TELE</name>
<feature type="region of interest" description="Disordered" evidence="22">
    <location>
        <begin position="608"/>
        <end position="633"/>
    </location>
</feature>
<dbReference type="PROSITE" id="PS00107">
    <property type="entry name" value="PROTEIN_KINASE_ATP"/>
    <property type="match status" value="1"/>
</dbReference>
<dbReference type="PANTHER" id="PTHR24419">
    <property type="entry name" value="INTERLEUKIN-1 RECEPTOR-ASSOCIATED KINASE"/>
    <property type="match status" value="1"/>
</dbReference>
<evidence type="ECO:0000256" key="18">
    <source>
        <dbReference type="ARBA" id="ARBA00053811"/>
    </source>
</evidence>
<comment type="caution">
    <text evidence="24">The sequence shown here is derived from an EMBL/GenBank/DDBJ whole genome shotgun (WGS) entry which is preliminary data.</text>
</comment>
<feature type="region of interest" description="Disordered" evidence="22">
    <location>
        <begin position="110"/>
        <end position="147"/>
    </location>
</feature>
<feature type="region of interest" description="Disordered" evidence="22">
    <location>
        <begin position="312"/>
        <end position="336"/>
    </location>
</feature>
<dbReference type="EMBL" id="JAHKSW010000029">
    <property type="protein sequence ID" value="KAG7314033.1"/>
    <property type="molecule type" value="Genomic_DNA"/>
</dbReference>
<dbReference type="GO" id="GO:0000278">
    <property type="term" value="P:mitotic cell cycle"/>
    <property type="evidence" value="ECO:0007669"/>
    <property type="project" value="TreeGrafter"/>
</dbReference>
<dbReference type="OrthoDB" id="21018at2759"/>
<evidence type="ECO:0000256" key="20">
    <source>
        <dbReference type="ARBA" id="ARBA00081741"/>
    </source>
</evidence>
<evidence type="ECO:0000256" key="16">
    <source>
        <dbReference type="ARBA" id="ARBA00047899"/>
    </source>
</evidence>
<dbReference type="GO" id="GO:0005694">
    <property type="term" value="C:chromosome"/>
    <property type="evidence" value="ECO:0007669"/>
    <property type="project" value="UniProtKB-SubCell"/>
</dbReference>
<keyword evidence="8" id="KW-0723">Serine/threonine-protein kinase</keyword>
<dbReference type="Gene3D" id="3.30.200.20">
    <property type="entry name" value="Phosphorylase Kinase, domain 1"/>
    <property type="match status" value="1"/>
</dbReference>
<keyword evidence="6" id="KW-0158">Chromosome</keyword>
<dbReference type="GO" id="GO:0051276">
    <property type="term" value="P:chromosome organization"/>
    <property type="evidence" value="ECO:0007669"/>
    <property type="project" value="UniProtKB-ARBA"/>
</dbReference>
<dbReference type="SMART" id="SM01331">
    <property type="entry name" value="DUF3635"/>
    <property type="match status" value="1"/>
</dbReference>
<dbReference type="GO" id="GO:0005524">
    <property type="term" value="F:ATP binding"/>
    <property type="evidence" value="ECO:0007669"/>
    <property type="project" value="UniProtKB-UniRule"/>
</dbReference>
<comment type="catalytic activity">
    <reaction evidence="17">
        <text>L-seryl-[protein] + ATP = O-phospho-L-seryl-[protein] + ADP + H(+)</text>
        <dbReference type="Rhea" id="RHEA:17989"/>
        <dbReference type="Rhea" id="RHEA-COMP:9863"/>
        <dbReference type="Rhea" id="RHEA-COMP:11604"/>
        <dbReference type="ChEBI" id="CHEBI:15378"/>
        <dbReference type="ChEBI" id="CHEBI:29999"/>
        <dbReference type="ChEBI" id="CHEBI:30616"/>
        <dbReference type="ChEBI" id="CHEBI:83421"/>
        <dbReference type="ChEBI" id="CHEBI:456216"/>
        <dbReference type="EC" id="2.7.11.1"/>
    </reaction>
</comment>
<dbReference type="Gene3D" id="1.10.510.10">
    <property type="entry name" value="Transferase(Phosphotransferase) domain 1"/>
    <property type="match status" value="1"/>
</dbReference>
<keyword evidence="15" id="KW-0539">Nucleus</keyword>
<evidence type="ECO:0000256" key="12">
    <source>
        <dbReference type="ARBA" id="ARBA00022777"/>
    </source>
</evidence>
<keyword evidence="13 21" id="KW-0067">ATP-binding</keyword>
<dbReference type="GO" id="GO:1901991">
    <property type="term" value="P:negative regulation of mitotic cell cycle phase transition"/>
    <property type="evidence" value="ECO:0007669"/>
    <property type="project" value="UniProtKB-ARBA"/>
</dbReference>
<keyword evidence="7" id="KW-0963">Cytoplasm</keyword>
<dbReference type="GO" id="GO:0035556">
    <property type="term" value="P:intracellular signal transduction"/>
    <property type="evidence" value="ECO:0007669"/>
    <property type="project" value="TreeGrafter"/>
</dbReference>
<dbReference type="EC" id="2.7.11.1" evidence="5"/>
<dbReference type="InterPro" id="IPR024604">
    <property type="entry name" value="GSG2_C"/>
</dbReference>
<gene>
    <name evidence="24" type="ORF">KOW79_022529</name>
</gene>
<protein>
    <recommendedName>
        <fullName evidence="19">Serine/threonine-protein kinase haspin</fullName>
        <ecNumber evidence="5">2.7.11.1</ecNumber>
    </recommendedName>
    <alternativeName>
        <fullName evidence="20">Germ cell-specific gene 2 protein</fullName>
    </alternativeName>
</protein>
<keyword evidence="9" id="KW-0597">Phosphoprotein</keyword>
<evidence type="ECO:0000313" key="24">
    <source>
        <dbReference type="EMBL" id="KAG7314033.1"/>
    </source>
</evidence>
<evidence type="ECO:0000256" key="10">
    <source>
        <dbReference type="ARBA" id="ARBA00022679"/>
    </source>
</evidence>
<feature type="compositionally biased region" description="Basic and acidic residues" evidence="22">
    <location>
        <begin position="611"/>
        <end position="628"/>
    </location>
</feature>
<feature type="compositionally biased region" description="Polar residues" evidence="22">
    <location>
        <begin position="522"/>
        <end position="534"/>
    </location>
</feature>
<dbReference type="PANTHER" id="PTHR24419:SF18">
    <property type="entry name" value="SERINE_THREONINE-PROTEIN KINASE HASPIN"/>
    <property type="match status" value="1"/>
</dbReference>
<keyword evidence="11 21" id="KW-0547">Nucleotide-binding</keyword>
<reference evidence="24 25" key="1">
    <citation type="submission" date="2021-06" db="EMBL/GenBank/DDBJ databases">
        <title>Chromosome-level genome assembly of the red-tail catfish (Hemibagrus wyckioides).</title>
        <authorList>
            <person name="Shao F."/>
        </authorList>
    </citation>
    <scope>NUCLEOTIDE SEQUENCE [LARGE SCALE GENOMIC DNA]</scope>
    <source>
        <strain evidence="24">EC202008001</strain>
        <tissue evidence="24">Blood</tissue>
    </source>
</reference>
<feature type="region of interest" description="Disordered" evidence="22">
    <location>
        <begin position="522"/>
        <end position="552"/>
    </location>
</feature>
<dbReference type="GO" id="GO:0005737">
    <property type="term" value="C:cytoplasm"/>
    <property type="evidence" value="ECO:0007669"/>
    <property type="project" value="TreeGrafter"/>
</dbReference>
<feature type="compositionally biased region" description="Basic residues" evidence="22">
    <location>
        <begin position="125"/>
        <end position="134"/>
    </location>
</feature>
<proteinExistence type="predicted"/>
<evidence type="ECO:0000313" key="25">
    <source>
        <dbReference type="Proteomes" id="UP000824219"/>
    </source>
</evidence>
<evidence type="ECO:0000256" key="2">
    <source>
        <dbReference type="ARBA" id="ARBA00004123"/>
    </source>
</evidence>
<evidence type="ECO:0000256" key="8">
    <source>
        <dbReference type="ARBA" id="ARBA00022527"/>
    </source>
</evidence>